<dbReference type="SMART" id="SM01321">
    <property type="entry name" value="Y1_Tnp"/>
    <property type="match status" value="1"/>
</dbReference>
<protein>
    <submittedName>
        <fullName evidence="2">IS200/IS605 family transposase</fullName>
    </submittedName>
</protein>
<dbReference type="OrthoDB" id="9798161at2"/>
<dbReference type="NCBIfam" id="NF033573">
    <property type="entry name" value="transpos_IS200"/>
    <property type="match status" value="1"/>
</dbReference>
<feature type="domain" description="Transposase IS200-like" evidence="1">
    <location>
        <begin position="10"/>
        <end position="129"/>
    </location>
</feature>
<comment type="caution">
    <text evidence="2">The sequence shown here is derived from an EMBL/GenBank/DDBJ whole genome shotgun (WGS) entry which is preliminary data.</text>
</comment>
<dbReference type="InterPro" id="IPR036515">
    <property type="entry name" value="Transposase_17_sf"/>
</dbReference>
<sequence>MELDNNNHSVFSMYYHLVLVIKYRRKVIDDNISNRLKEIFAYIAPNYNIALQEWNPDKDHVRILFKAQPNSELSKFINAYKSASSRLIKKEYSIIRKSLWKEYFWARSFCLLTTGGAPMEVVGRYIESQGEKI</sequence>
<dbReference type="Gene3D" id="3.30.70.1290">
    <property type="entry name" value="Transposase IS200-like"/>
    <property type="match status" value="1"/>
</dbReference>
<name>A0A4R5KYN4_9BACL</name>
<dbReference type="InterPro" id="IPR002686">
    <property type="entry name" value="Transposase_17"/>
</dbReference>
<dbReference type="RefSeq" id="WP_133225055.1">
    <property type="nucleotide sequence ID" value="NZ_SMRT01000001.1"/>
</dbReference>
<dbReference type="PANTHER" id="PTHR33360:SF4">
    <property type="entry name" value="TRANSPOSASE IS200-LIKE PROTEIN"/>
    <property type="match status" value="1"/>
</dbReference>
<dbReference type="SUPFAM" id="SSF143422">
    <property type="entry name" value="Transposase IS200-like"/>
    <property type="match status" value="1"/>
</dbReference>
<dbReference type="Proteomes" id="UP000295636">
    <property type="component" value="Unassembled WGS sequence"/>
</dbReference>
<dbReference type="GO" id="GO:0004803">
    <property type="term" value="F:transposase activity"/>
    <property type="evidence" value="ECO:0007669"/>
    <property type="project" value="InterPro"/>
</dbReference>
<dbReference type="EMBL" id="SMRT01000001">
    <property type="protein sequence ID" value="TDG00346.1"/>
    <property type="molecule type" value="Genomic_DNA"/>
</dbReference>
<organism evidence="2 3">
    <name type="scientific">Paenibacillus piri</name>
    <dbReference type="NCBI Taxonomy" id="2547395"/>
    <lineage>
        <taxon>Bacteria</taxon>
        <taxon>Bacillati</taxon>
        <taxon>Bacillota</taxon>
        <taxon>Bacilli</taxon>
        <taxon>Bacillales</taxon>
        <taxon>Paenibacillaceae</taxon>
        <taxon>Paenibacillus</taxon>
    </lineage>
</organism>
<dbReference type="Pfam" id="PF01797">
    <property type="entry name" value="Y1_Tnp"/>
    <property type="match status" value="1"/>
</dbReference>
<dbReference type="GO" id="GO:0006313">
    <property type="term" value="P:DNA transposition"/>
    <property type="evidence" value="ECO:0007669"/>
    <property type="project" value="InterPro"/>
</dbReference>
<dbReference type="GO" id="GO:0003677">
    <property type="term" value="F:DNA binding"/>
    <property type="evidence" value="ECO:0007669"/>
    <property type="project" value="InterPro"/>
</dbReference>
<evidence type="ECO:0000313" key="3">
    <source>
        <dbReference type="Proteomes" id="UP000295636"/>
    </source>
</evidence>
<dbReference type="AlphaFoldDB" id="A0A4R5KYN4"/>
<evidence type="ECO:0000259" key="1">
    <source>
        <dbReference type="SMART" id="SM01321"/>
    </source>
</evidence>
<proteinExistence type="predicted"/>
<keyword evidence="3" id="KW-1185">Reference proteome</keyword>
<gene>
    <name evidence="2" type="primary">tnpA</name>
    <name evidence="2" type="ORF">E1757_01500</name>
</gene>
<accession>A0A4R5KYN4</accession>
<dbReference type="PANTHER" id="PTHR33360">
    <property type="entry name" value="TRANSPOSASE FOR INSERTION SEQUENCE ELEMENT IS200"/>
    <property type="match status" value="1"/>
</dbReference>
<reference evidence="2 3" key="1">
    <citation type="submission" date="2019-03" db="EMBL/GenBank/DDBJ databases">
        <title>This is whole genome sequence of Paenibacillus sp MS74 strain.</title>
        <authorList>
            <person name="Trinh H.N."/>
        </authorList>
    </citation>
    <scope>NUCLEOTIDE SEQUENCE [LARGE SCALE GENOMIC DNA]</scope>
    <source>
        <strain evidence="2 3">MS74</strain>
    </source>
</reference>
<evidence type="ECO:0000313" key="2">
    <source>
        <dbReference type="EMBL" id="TDG00346.1"/>
    </source>
</evidence>